<dbReference type="KEGG" id="plue:EWM63_25900"/>
<reference evidence="2 3" key="1">
    <citation type="submission" date="2019-02" db="EMBL/GenBank/DDBJ databases">
        <title>Draft Genome Sequences of Six Type Strains of the Genus Massilia.</title>
        <authorList>
            <person name="Miess H."/>
            <person name="Frediansyhah A."/>
            <person name="Gross H."/>
        </authorList>
    </citation>
    <scope>NUCLEOTIDE SEQUENCE [LARGE SCALE GENOMIC DNA]</scope>
    <source>
        <strain evidence="2 3">DSM 17473</strain>
    </source>
</reference>
<name>A0A4P6L3X3_9BURK</name>
<dbReference type="EMBL" id="CP035913">
    <property type="protein sequence ID" value="QBE65995.1"/>
    <property type="molecule type" value="Genomic_DNA"/>
</dbReference>
<dbReference type="RefSeq" id="WP_130189104.1">
    <property type="nucleotide sequence ID" value="NZ_CP035913.1"/>
</dbReference>
<keyword evidence="1" id="KW-0472">Membrane</keyword>
<protein>
    <recommendedName>
        <fullName evidence="4">DUF4760 domain-containing protein</fullName>
    </recommendedName>
</protein>
<proteinExistence type="predicted"/>
<dbReference type="Proteomes" id="UP000290637">
    <property type="component" value="Chromosome"/>
</dbReference>
<evidence type="ECO:0008006" key="4">
    <source>
        <dbReference type="Google" id="ProtNLM"/>
    </source>
</evidence>
<sequence length="203" mass="23338">MNKYFSSLGRIVYLTSIGFALILFFLLARHWNDSDNAELPAWLQAWGGIAGIAVAVWISREDIRRTTRAKLEDEEILDSSVRRILDSAVDLVTQVEEGTIRNELSLCCDQQYLEPIYKAFVERNSREIHAVLVSFSIERLASIGLIDSVIQTRRAMIEIAEQSKWFNFDNYGQLAPKTKQQFDVAKKMVLSAYRDMPKRTKSR</sequence>
<accession>A0A4P6L3X3</accession>
<keyword evidence="3" id="KW-1185">Reference proteome</keyword>
<dbReference type="AlphaFoldDB" id="A0A4P6L3X3"/>
<keyword evidence="1" id="KW-0812">Transmembrane</keyword>
<evidence type="ECO:0000256" key="1">
    <source>
        <dbReference type="SAM" id="Phobius"/>
    </source>
</evidence>
<feature type="transmembrane region" description="Helical" evidence="1">
    <location>
        <begin position="12"/>
        <end position="29"/>
    </location>
</feature>
<evidence type="ECO:0000313" key="3">
    <source>
        <dbReference type="Proteomes" id="UP000290637"/>
    </source>
</evidence>
<evidence type="ECO:0000313" key="2">
    <source>
        <dbReference type="EMBL" id="QBE65995.1"/>
    </source>
</evidence>
<gene>
    <name evidence="2" type="ORF">EWM63_25900</name>
</gene>
<keyword evidence="1" id="KW-1133">Transmembrane helix</keyword>
<organism evidence="2 3">
    <name type="scientific">Pseudoduganella lutea</name>
    <dbReference type="NCBI Taxonomy" id="321985"/>
    <lineage>
        <taxon>Bacteria</taxon>
        <taxon>Pseudomonadati</taxon>
        <taxon>Pseudomonadota</taxon>
        <taxon>Betaproteobacteria</taxon>
        <taxon>Burkholderiales</taxon>
        <taxon>Oxalobacteraceae</taxon>
        <taxon>Telluria group</taxon>
        <taxon>Pseudoduganella</taxon>
    </lineage>
</organism>
<feature type="transmembrane region" description="Helical" evidence="1">
    <location>
        <begin position="41"/>
        <end position="58"/>
    </location>
</feature>